<dbReference type="InterPro" id="IPR023214">
    <property type="entry name" value="HAD_sf"/>
</dbReference>
<dbReference type="NCBIfam" id="TIGR01662">
    <property type="entry name" value="HAD-SF-IIIA"/>
    <property type="match status" value="1"/>
</dbReference>
<dbReference type="InterPro" id="IPR010021">
    <property type="entry name" value="PGPP1/Gep4"/>
</dbReference>
<evidence type="ECO:0000313" key="2">
    <source>
        <dbReference type="Proteomes" id="UP000004416"/>
    </source>
</evidence>
<organism evidence="1 2">
    <name type="scientific">Desulfitobacterium hafniense DP7</name>
    <dbReference type="NCBI Taxonomy" id="537010"/>
    <lineage>
        <taxon>Bacteria</taxon>
        <taxon>Bacillati</taxon>
        <taxon>Bacillota</taxon>
        <taxon>Clostridia</taxon>
        <taxon>Eubacteriales</taxon>
        <taxon>Desulfitobacteriaceae</taxon>
        <taxon>Desulfitobacterium</taxon>
    </lineage>
</organism>
<reference evidence="1 2" key="1">
    <citation type="submission" date="2011-08" db="EMBL/GenBank/DDBJ databases">
        <authorList>
            <person name="Weinstock G."/>
            <person name="Sodergren E."/>
            <person name="Clifton S."/>
            <person name="Fulton L."/>
            <person name="Fulton B."/>
            <person name="Courtney L."/>
            <person name="Fronick C."/>
            <person name="Harrison M."/>
            <person name="Strong C."/>
            <person name="Farmer C."/>
            <person name="Delahaunty K."/>
            <person name="Markovic C."/>
            <person name="Hall O."/>
            <person name="Minx P."/>
            <person name="Tomlinson C."/>
            <person name="Mitreva M."/>
            <person name="Hou S."/>
            <person name="Chen J."/>
            <person name="Wollam A."/>
            <person name="Pepin K.H."/>
            <person name="Johnson M."/>
            <person name="Bhonagiri V."/>
            <person name="Zhang X."/>
            <person name="Suruliraj S."/>
            <person name="Warren W."/>
            <person name="Chinwalla A."/>
            <person name="Mardis E.R."/>
            <person name="Wilson R.K."/>
        </authorList>
    </citation>
    <scope>NUCLEOTIDE SEQUENCE [LARGE SCALE GENOMIC DNA]</scope>
    <source>
        <strain evidence="1 2">DP7</strain>
    </source>
</reference>
<dbReference type="PANTHER" id="PTHR19288">
    <property type="entry name" value="4-NITROPHENYLPHOSPHATASE-RELATED"/>
    <property type="match status" value="1"/>
</dbReference>
<evidence type="ECO:0000313" key="1">
    <source>
        <dbReference type="EMBL" id="EHL07758.1"/>
    </source>
</evidence>
<dbReference type="PATRIC" id="fig|537010.4.peg.1537"/>
<accession>G9XKT1</accession>
<dbReference type="Gene3D" id="3.40.50.1000">
    <property type="entry name" value="HAD superfamily/HAD-like"/>
    <property type="match status" value="1"/>
</dbReference>
<dbReference type="GO" id="GO:0008962">
    <property type="term" value="F:phosphatidylglycerophosphatase activity"/>
    <property type="evidence" value="ECO:0007669"/>
    <property type="project" value="InterPro"/>
</dbReference>
<dbReference type="EMBL" id="AFZX01000039">
    <property type="protein sequence ID" value="EHL07758.1"/>
    <property type="molecule type" value="Genomic_DNA"/>
</dbReference>
<dbReference type="InterPro" id="IPR036412">
    <property type="entry name" value="HAD-like_sf"/>
</dbReference>
<proteinExistence type="predicted"/>
<comment type="caution">
    <text evidence="1">The sequence shown here is derived from an EMBL/GenBank/DDBJ whole genome shotgun (WGS) entry which is preliminary data.</text>
</comment>
<dbReference type="Pfam" id="PF09419">
    <property type="entry name" value="PGP_phosphatase"/>
    <property type="match status" value="1"/>
</dbReference>
<name>G9XKT1_DESHA</name>
<dbReference type="Proteomes" id="UP000004416">
    <property type="component" value="Unassembled WGS sequence"/>
</dbReference>
<dbReference type="NCBIfam" id="TIGR01668">
    <property type="entry name" value="YqeG_hyp_ppase"/>
    <property type="match status" value="1"/>
</dbReference>
<protein>
    <submittedName>
        <fullName evidence="1">HAD phosphatase, family IIIA</fullName>
    </submittedName>
</protein>
<dbReference type="GO" id="GO:0005737">
    <property type="term" value="C:cytoplasm"/>
    <property type="evidence" value="ECO:0007669"/>
    <property type="project" value="TreeGrafter"/>
</dbReference>
<dbReference type="PANTHER" id="PTHR19288:SF25">
    <property type="entry name" value="PHOSPHATIDYLGLYCEROPHOSPHATASE GEP4, MITOCHONDRIAL"/>
    <property type="match status" value="1"/>
</dbReference>
<dbReference type="HOGENOM" id="CLU_056221_4_0_9"/>
<dbReference type="InterPro" id="IPR027706">
    <property type="entry name" value="PGP_Pase"/>
</dbReference>
<gene>
    <name evidence="1" type="ORF">HMPREF0322_01652</name>
</gene>
<dbReference type="SUPFAM" id="SSF56784">
    <property type="entry name" value="HAD-like"/>
    <property type="match status" value="1"/>
</dbReference>
<sequence>MPCGEDTMFDLFKPTFQADSLDSIPMDVLKRNGIRGLIIDLDNTMTPWNDLEVGPKVVEWFEKLKVAGIQACVVSNNKRKQRVAVVAERLGIPFVFRATKPRRRAFQAGMNVLGTGISDTAVIGDQLFTDILGGNRMEMYTILVLPINDREFIGTRLLRRMERVLVWLMKRYETSEPHGTKVR</sequence>
<dbReference type="AlphaFoldDB" id="G9XKT1"/>
<dbReference type="InterPro" id="IPR006549">
    <property type="entry name" value="HAD-SF_hydro_IIIA"/>
</dbReference>
<dbReference type="CDD" id="cd16416">
    <property type="entry name" value="HAD_BsYqeG-like"/>
    <property type="match status" value="1"/>
</dbReference>